<keyword evidence="4 10" id="KW-0136">Cellulose degradation</keyword>
<feature type="region of interest" description="Disordered" evidence="11">
    <location>
        <begin position="596"/>
        <end position="620"/>
    </location>
</feature>
<evidence type="ECO:0000256" key="6">
    <source>
        <dbReference type="ARBA" id="ARBA00023295"/>
    </source>
</evidence>
<evidence type="ECO:0000256" key="5">
    <source>
        <dbReference type="ARBA" id="ARBA00023277"/>
    </source>
</evidence>
<dbReference type="STRING" id="88036.D8QPV4"/>
<dbReference type="Pfam" id="PF00759">
    <property type="entry name" value="Glyco_hydro_9"/>
    <property type="match status" value="1"/>
</dbReference>
<dbReference type="eggNOG" id="ENOG502QUUK">
    <property type="taxonomic scope" value="Eukaryota"/>
</dbReference>
<accession>D8QPV4</accession>
<comment type="catalytic activity">
    <reaction evidence="1 10">
        <text>Endohydrolysis of (1-&gt;4)-beta-D-glucosidic linkages in cellulose, lichenin and cereal beta-D-glucans.</text>
        <dbReference type="EC" id="3.2.1.4"/>
    </reaction>
</comment>
<dbReference type="PROSITE" id="PS00592">
    <property type="entry name" value="GH9_2"/>
    <property type="match status" value="1"/>
</dbReference>
<evidence type="ECO:0000259" key="13">
    <source>
        <dbReference type="Pfam" id="PF00759"/>
    </source>
</evidence>
<dbReference type="InParanoid" id="D8QPV4"/>
<keyword evidence="5 8" id="KW-0119">Carbohydrate metabolism</keyword>
<dbReference type="PROSITE" id="PS00698">
    <property type="entry name" value="GH9_3"/>
    <property type="match status" value="1"/>
</dbReference>
<evidence type="ECO:0000256" key="4">
    <source>
        <dbReference type="ARBA" id="ARBA00023001"/>
    </source>
</evidence>
<evidence type="ECO:0000256" key="10">
    <source>
        <dbReference type="RuleBase" id="RU361166"/>
    </source>
</evidence>
<keyword evidence="6 8" id="KW-0326">Glycosidase</keyword>
<keyword evidence="15" id="KW-1185">Reference proteome</keyword>
<feature type="transmembrane region" description="Helical" evidence="12">
    <location>
        <begin position="63"/>
        <end position="85"/>
    </location>
</feature>
<dbReference type="OrthoDB" id="10257085at2759"/>
<dbReference type="InterPro" id="IPR033126">
    <property type="entry name" value="Glyco_hydro_9_Asp/Glu_AS"/>
</dbReference>
<gene>
    <name evidence="14" type="ORF">SELMODRAFT_266522</name>
</gene>
<dbReference type="KEGG" id="smo:SELMODRAFT_266522"/>
<proteinExistence type="inferred from homology"/>
<dbReference type="GO" id="GO:0030245">
    <property type="term" value="P:cellulose catabolic process"/>
    <property type="evidence" value="ECO:0007669"/>
    <property type="project" value="UniProtKB-KW"/>
</dbReference>
<reference evidence="14 15" key="1">
    <citation type="journal article" date="2011" name="Science">
        <title>The Selaginella genome identifies genetic changes associated with the evolution of vascular plants.</title>
        <authorList>
            <person name="Banks J.A."/>
            <person name="Nishiyama T."/>
            <person name="Hasebe M."/>
            <person name="Bowman J.L."/>
            <person name="Gribskov M."/>
            <person name="dePamphilis C."/>
            <person name="Albert V.A."/>
            <person name="Aono N."/>
            <person name="Aoyama T."/>
            <person name="Ambrose B.A."/>
            <person name="Ashton N.W."/>
            <person name="Axtell M.J."/>
            <person name="Barker E."/>
            <person name="Barker M.S."/>
            <person name="Bennetzen J.L."/>
            <person name="Bonawitz N.D."/>
            <person name="Chapple C."/>
            <person name="Cheng C."/>
            <person name="Correa L.G."/>
            <person name="Dacre M."/>
            <person name="DeBarry J."/>
            <person name="Dreyer I."/>
            <person name="Elias M."/>
            <person name="Engstrom E.M."/>
            <person name="Estelle M."/>
            <person name="Feng L."/>
            <person name="Finet C."/>
            <person name="Floyd S.K."/>
            <person name="Frommer W.B."/>
            <person name="Fujita T."/>
            <person name="Gramzow L."/>
            <person name="Gutensohn M."/>
            <person name="Harholt J."/>
            <person name="Hattori M."/>
            <person name="Heyl A."/>
            <person name="Hirai T."/>
            <person name="Hiwatashi Y."/>
            <person name="Ishikawa M."/>
            <person name="Iwata M."/>
            <person name="Karol K.G."/>
            <person name="Koehler B."/>
            <person name="Kolukisaoglu U."/>
            <person name="Kubo M."/>
            <person name="Kurata T."/>
            <person name="Lalonde S."/>
            <person name="Li K."/>
            <person name="Li Y."/>
            <person name="Litt A."/>
            <person name="Lyons E."/>
            <person name="Manning G."/>
            <person name="Maruyama T."/>
            <person name="Michael T.P."/>
            <person name="Mikami K."/>
            <person name="Miyazaki S."/>
            <person name="Morinaga S."/>
            <person name="Murata T."/>
            <person name="Mueller-Roeber B."/>
            <person name="Nelson D.R."/>
            <person name="Obara M."/>
            <person name="Oguri Y."/>
            <person name="Olmstead R.G."/>
            <person name="Onodera N."/>
            <person name="Petersen B.L."/>
            <person name="Pils B."/>
            <person name="Prigge M."/>
            <person name="Rensing S.A."/>
            <person name="Riano-Pachon D.M."/>
            <person name="Roberts A.W."/>
            <person name="Sato Y."/>
            <person name="Scheller H.V."/>
            <person name="Schulz B."/>
            <person name="Schulz C."/>
            <person name="Shakirov E.V."/>
            <person name="Shibagaki N."/>
            <person name="Shinohara N."/>
            <person name="Shippen D.E."/>
            <person name="Soerensen I."/>
            <person name="Sotooka R."/>
            <person name="Sugimoto N."/>
            <person name="Sugita M."/>
            <person name="Sumikawa N."/>
            <person name="Tanurdzic M."/>
            <person name="Theissen G."/>
            <person name="Ulvskov P."/>
            <person name="Wakazuki S."/>
            <person name="Weng J.K."/>
            <person name="Willats W.W."/>
            <person name="Wipf D."/>
            <person name="Wolf P.G."/>
            <person name="Yang L."/>
            <person name="Zimmer A.D."/>
            <person name="Zhu Q."/>
            <person name="Mitros T."/>
            <person name="Hellsten U."/>
            <person name="Loque D."/>
            <person name="Otillar R."/>
            <person name="Salamov A."/>
            <person name="Schmutz J."/>
            <person name="Shapiro H."/>
            <person name="Lindquist E."/>
            <person name="Lucas S."/>
            <person name="Rokhsar D."/>
            <person name="Grigoriev I.V."/>
        </authorList>
    </citation>
    <scope>NUCLEOTIDE SEQUENCE [LARGE SCALE GENOMIC DNA]</scope>
</reference>
<evidence type="ECO:0000256" key="11">
    <source>
        <dbReference type="SAM" id="MobiDB-lite"/>
    </source>
</evidence>
<evidence type="ECO:0000256" key="8">
    <source>
        <dbReference type="PROSITE-ProRule" id="PRU10059"/>
    </source>
</evidence>
<evidence type="ECO:0000256" key="7">
    <source>
        <dbReference type="ARBA" id="ARBA00023326"/>
    </source>
</evidence>
<evidence type="ECO:0000256" key="2">
    <source>
        <dbReference type="ARBA" id="ARBA00007072"/>
    </source>
</evidence>
<name>D8QPV4_SELML</name>
<evidence type="ECO:0000256" key="1">
    <source>
        <dbReference type="ARBA" id="ARBA00000966"/>
    </source>
</evidence>
<feature type="active site" evidence="9">
    <location>
        <position position="561"/>
    </location>
</feature>
<feature type="domain" description="Glycoside hydrolase family 9" evidence="13">
    <location>
        <begin position="101"/>
        <end position="583"/>
    </location>
</feature>
<dbReference type="InterPro" id="IPR012341">
    <property type="entry name" value="6hp_glycosidase-like_sf"/>
</dbReference>
<dbReference type="FunCoup" id="D8QPV4">
    <property type="interactions" value="1654"/>
</dbReference>
<keyword evidence="3 8" id="KW-0378">Hydrolase</keyword>
<dbReference type="PANTHER" id="PTHR22298">
    <property type="entry name" value="ENDO-1,4-BETA-GLUCANASE"/>
    <property type="match status" value="1"/>
</dbReference>
<organism evidence="15">
    <name type="scientific">Selaginella moellendorffii</name>
    <name type="common">Spikemoss</name>
    <dbReference type="NCBI Taxonomy" id="88036"/>
    <lineage>
        <taxon>Eukaryota</taxon>
        <taxon>Viridiplantae</taxon>
        <taxon>Streptophyta</taxon>
        <taxon>Embryophyta</taxon>
        <taxon>Tracheophyta</taxon>
        <taxon>Lycopodiopsida</taxon>
        <taxon>Selaginellales</taxon>
        <taxon>Selaginellaceae</taxon>
        <taxon>Selaginella</taxon>
    </lineage>
</organism>
<dbReference type="InterPro" id="IPR008928">
    <property type="entry name" value="6-hairpin_glycosidase_sf"/>
</dbReference>
<dbReference type="Proteomes" id="UP000001514">
    <property type="component" value="Unassembled WGS sequence"/>
</dbReference>
<keyword evidence="12" id="KW-0472">Membrane</keyword>
<dbReference type="FunFam" id="1.50.10.10:FF:000020">
    <property type="entry name" value="Endoglucanase"/>
    <property type="match status" value="1"/>
</dbReference>
<dbReference type="Gene3D" id="1.50.10.10">
    <property type="match status" value="1"/>
</dbReference>
<dbReference type="HOGENOM" id="CLU_008926_1_3_1"/>
<dbReference type="Gramene" id="EFJ37685">
    <property type="protein sequence ID" value="EFJ37685"/>
    <property type="gene ID" value="SELMODRAFT_266522"/>
</dbReference>
<keyword evidence="7 8" id="KW-0624">Polysaccharide degradation</keyword>
<dbReference type="GO" id="GO:0008810">
    <property type="term" value="F:cellulase activity"/>
    <property type="evidence" value="ECO:0007669"/>
    <property type="project" value="UniProtKB-EC"/>
</dbReference>
<sequence length="620" mass="68216">MWGGPLEVFQLEGHDDDQSRSMELDRAALQKLEETQQSWLLGAGEKKKKQVVDLGCIVCSRKLFTGIVTALVAVGLIIGFTVLIVKTAPKHRRHAPPPDNYTVALHKTLMFFNAQKSGKLPKHNNVSFRGNSGMQDGVDPGIHGNLIGGYYDAGDNIKFLFPQAYTMTLLSWSVIEYRAKYEAAGELAHVTELIKWGMDYILKTFNSTGLQIYNETTTHIDYIYAQVGTGTTGGDATATATPNDHSCWERPEDMDYPRPVSQLGTGSDLAGEMAAALAAASIVFKDNAPYSQRLVNGARALFKMAREKRGRYSAGGSDAAQFYNSSGYFDEFLWGGAWLYYATGNSSYLQLVTTYGIGRNAGAYGGGPYYGVFDWDNKLFGAQVLLTRLRILQSPGYPYEEVLKNFHNHTNLVMCSYLPLYKRFPRTPGGLIILNRGNPAPLQYTANAAFLAVLFSDYMIAGDVPGWYCGSQFYTADTMRNFAKSQVDYILGKNPRKMSYVVGYGNKYPKQVHHRAASIPKNKRKYGCQEGWRFRDSKKANPNTIVGAMVGGPDTKDRFHDVRSNYNFTEPTLAGNAGLAFALVALSGGDSSSGVDASNIFSAIPPQYPAPPPPSPPWTP</sequence>
<evidence type="ECO:0000256" key="3">
    <source>
        <dbReference type="ARBA" id="ARBA00022801"/>
    </source>
</evidence>
<dbReference type="EMBL" id="GL377565">
    <property type="protein sequence ID" value="EFJ37685.1"/>
    <property type="molecule type" value="Genomic_DNA"/>
</dbReference>
<dbReference type="AlphaFoldDB" id="D8QPV4"/>
<evidence type="ECO:0000256" key="12">
    <source>
        <dbReference type="SAM" id="Phobius"/>
    </source>
</evidence>
<evidence type="ECO:0000256" key="9">
    <source>
        <dbReference type="PROSITE-ProRule" id="PRU10060"/>
    </source>
</evidence>
<keyword evidence="12" id="KW-0812">Transmembrane</keyword>
<feature type="active site" evidence="8">
    <location>
        <position position="513"/>
    </location>
</feature>
<comment type="similarity">
    <text evidence="2 8 10">Belongs to the glycosyl hydrolase 9 (cellulase E) family.</text>
</comment>
<dbReference type="EC" id="3.2.1.4" evidence="10"/>
<feature type="compositionally biased region" description="Pro residues" evidence="11">
    <location>
        <begin position="606"/>
        <end position="620"/>
    </location>
</feature>
<feature type="active site" evidence="9">
    <location>
        <position position="570"/>
    </location>
</feature>
<dbReference type="InterPro" id="IPR001701">
    <property type="entry name" value="Glyco_hydro_9"/>
</dbReference>
<keyword evidence="12" id="KW-1133">Transmembrane helix</keyword>
<protein>
    <recommendedName>
        <fullName evidence="10">Endoglucanase</fullName>
        <ecNumber evidence="10">3.2.1.4</ecNumber>
    </recommendedName>
</protein>
<dbReference type="OMA" id="GPLEICP"/>
<dbReference type="SUPFAM" id="SSF48208">
    <property type="entry name" value="Six-hairpin glycosidases"/>
    <property type="match status" value="1"/>
</dbReference>
<dbReference type="InterPro" id="IPR018221">
    <property type="entry name" value="Glyco_hydro_9_His_AS"/>
</dbReference>
<evidence type="ECO:0000313" key="15">
    <source>
        <dbReference type="Proteomes" id="UP000001514"/>
    </source>
</evidence>
<evidence type="ECO:0000313" key="14">
    <source>
        <dbReference type="EMBL" id="EFJ37685.1"/>
    </source>
</evidence>